<dbReference type="AlphaFoldDB" id="A0AAD8TW27"/>
<comment type="caution">
    <text evidence="4">The sequence shown here is derived from an EMBL/GenBank/DDBJ whole genome shotgun (WGS) entry which is preliminary data.</text>
</comment>
<feature type="region of interest" description="Disordered" evidence="2">
    <location>
        <begin position="266"/>
        <end position="312"/>
    </location>
</feature>
<dbReference type="Proteomes" id="UP001231189">
    <property type="component" value="Unassembled WGS sequence"/>
</dbReference>
<evidence type="ECO:0000256" key="2">
    <source>
        <dbReference type="SAM" id="MobiDB-lite"/>
    </source>
</evidence>
<keyword evidence="5" id="KW-1185">Reference proteome</keyword>
<dbReference type="InterPro" id="IPR040256">
    <property type="entry name" value="At4g02000-like"/>
</dbReference>
<accession>A0AAD8TW27</accession>
<organism evidence="4 5">
    <name type="scientific">Lolium multiflorum</name>
    <name type="common">Italian ryegrass</name>
    <name type="synonym">Lolium perenne subsp. multiflorum</name>
    <dbReference type="NCBI Taxonomy" id="4521"/>
    <lineage>
        <taxon>Eukaryota</taxon>
        <taxon>Viridiplantae</taxon>
        <taxon>Streptophyta</taxon>
        <taxon>Embryophyta</taxon>
        <taxon>Tracheophyta</taxon>
        <taxon>Spermatophyta</taxon>
        <taxon>Magnoliopsida</taxon>
        <taxon>Liliopsida</taxon>
        <taxon>Poales</taxon>
        <taxon>Poaceae</taxon>
        <taxon>BOP clade</taxon>
        <taxon>Pooideae</taxon>
        <taxon>Poodae</taxon>
        <taxon>Poeae</taxon>
        <taxon>Poeae Chloroplast Group 2 (Poeae type)</taxon>
        <taxon>Loliodinae</taxon>
        <taxon>Loliinae</taxon>
        <taxon>Lolium</taxon>
    </lineage>
</organism>
<reference evidence="4" key="1">
    <citation type="submission" date="2023-07" db="EMBL/GenBank/DDBJ databases">
        <title>A chromosome-level genome assembly of Lolium multiflorum.</title>
        <authorList>
            <person name="Chen Y."/>
            <person name="Copetti D."/>
            <person name="Kolliker R."/>
            <person name="Studer B."/>
        </authorList>
    </citation>
    <scope>NUCLEOTIDE SEQUENCE</scope>
    <source>
        <strain evidence="4">02402/16</strain>
        <tissue evidence="4">Leaf</tissue>
    </source>
</reference>
<evidence type="ECO:0000259" key="3">
    <source>
        <dbReference type="PROSITE" id="PS50158"/>
    </source>
</evidence>
<proteinExistence type="predicted"/>
<evidence type="ECO:0000256" key="1">
    <source>
        <dbReference type="PROSITE-ProRule" id="PRU00047"/>
    </source>
</evidence>
<dbReference type="InterPro" id="IPR001878">
    <property type="entry name" value="Znf_CCHC"/>
</dbReference>
<gene>
    <name evidence="4" type="ORF">QYE76_009841</name>
</gene>
<dbReference type="GO" id="GO:0003676">
    <property type="term" value="F:nucleic acid binding"/>
    <property type="evidence" value="ECO:0007669"/>
    <property type="project" value="InterPro"/>
</dbReference>
<dbReference type="InterPro" id="IPR025836">
    <property type="entry name" value="Zn_knuckle_CX2CX4HX4C"/>
</dbReference>
<dbReference type="GO" id="GO:0008270">
    <property type="term" value="F:zinc ion binding"/>
    <property type="evidence" value="ECO:0007669"/>
    <property type="project" value="UniProtKB-KW"/>
</dbReference>
<keyword evidence="1" id="KW-0479">Metal-binding</keyword>
<feature type="domain" description="CCHC-type" evidence="3">
    <location>
        <begin position="210"/>
        <end position="223"/>
    </location>
</feature>
<dbReference type="EMBL" id="JAUUTY010000001">
    <property type="protein sequence ID" value="KAK1693144.1"/>
    <property type="molecule type" value="Genomic_DNA"/>
</dbReference>
<protein>
    <recommendedName>
        <fullName evidence="3">CCHC-type domain-containing protein</fullName>
    </recommendedName>
</protein>
<evidence type="ECO:0000313" key="5">
    <source>
        <dbReference type="Proteomes" id="UP001231189"/>
    </source>
</evidence>
<dbReference type="Pfam" id="PF14392">
    <property type="entry name" value="zf-CCHC_4"/>
    <property type="match status" value="1"/>
</dbReference>
<keyword evidence="1" id="KW-0863">Zinc-finger</keyword>
<evidence type="ECO:0000313" key="4">
    <source>
        <dbReference type="EMBL" id="KAK1693144.1"/>
    </source>
</evidence>
<sequence>MAGLEGVEGMMKKLQLSAEEKKGVKIGWVSGGQVGMVEPQALGRLFSEKPAFAEGLAGALGRAWCPLKGIHCKSVGENIFMFTFYQASGKRKALEEGPWMFENDLLLMEEFDVNKTADEYKFESFPIWIRIFNLPLGRMNRKTGEEMGDAIGEFIDVETDANGMAPGKYLRVKVRLQVNKPLLRGMMVTFGEDNREKWCRFEYEYLPNFCFTCGKVGHIDKACSIQLKRGEMQQFGKWLKWTPNQKGPYPSDKGSWSGRRGTENKIFGSFRNGGNGPGIDSLSWRKDKNPSIDRSGSGKGDEGKVSSPLKLTDGSGVGADCCESVTDGTARKEQVIFEIDKGQREGYLAGDSGTGKDGALVVGVGDAGQLACPVVQQKLDKKENAGNDNALHGACNIPEADKVFEAVHREETPTNTKSGEPVNLLRKYKRQKKDRVGTAKIDVSVGVKRKVELSVEVDKDLKKKKNKNKETVEMEGVVMECDKSVEAGLPGQLRGPQ</sequence>
<name>A0AAD8TW27_LOLMU</name>
<keyword evidence="1" id="KW-0862">Zinc</keyword>
<dbReference type="PROSITE" id="PS50158">
    <property type="entry name" value="ZF_CCHC"/>
    <property type="match status" value="1"/>
</dbReference>
<feature type="region of interest" description="Disordered" evidence="2">
    <location>
        <begin position="241"/>
        <end position="260"/>
    </location>
</feature>
<dbReference type="PANTHER" id="PTHR31286">
    <property type="entry name" value="GLYCINE-RICH CELL WALL STRUCTURAL PROTEIN 1.8-LIKE"/>
    <property type="match status" value="1"/>
</dbReference>
<dbReference type="PANTHER" id="PTHR31286:SF180">
    <property type="entry name" value="OS10G0362600 PROTEIN"/>
    <property type="match status" value="1"/>
</dbReference>